<evidence type="ECO:0000313" key="9">
    <source>
        <dbReference type="EMBL" id="KAI6784442.1"/>
    </source>
</evidence>
<evidence type="ECO:0000313" key="10">
    <source>
        <dbReference type="Proteomes" id="UP001055219"/>
    </source>
</evidence>
<gene>
    <name evidence="9" type="ORF">J7T54_006487</name>
</gene>
<proteinExistence type="inferred from homology"/>
<protein>
    <recommendedName>
        <fullName evidence="8">Rhodopsin domain-containing protein</fullName>
    </recommendedName>
</protein>
<name>A0A9Q0BFX0_9HYPO</name>
<comment type="similarity">
    <text evidence="5">Belongs to the SAT4 family.</text>
</comment>
<comment type="caution">
    <text evidence="9">The sequence shown here is derived from an EMBL/GenBank/DDBJ whole genome shotgun (WGS) entry which is preliminary data.</text>
</comment>
<dbReference type="RefSeq" id="XP_051365298.1">
    <property type="nucleotide sequence ID" value="XM_051502923.1"/>
</dbReference>
<evidence type="ECO:0000256" key="7">
    <source>
        <dbReference type="SAM" id="Phobius"/>
    </source>
</evidence>
<evidence type="ECO:0000256" key="3">
    <source>
        <dbReference type="ARBA" id="ARBA00022989"/>
    </source>
</evidence>
<feature type="transmembrane region" description="Helical" evidence="7">
    <location>
        <begin position="120"/>
        <end position="142"/>
    </location>
</feature>
<reference evidence="9" key="2">
    <citation type="submission" date="2022-07" db="EMBL/GenBank/DDBJ databases">
        <authorList>
            <person name="Goncalves M.F.M."/>
            <person name="Hilario S."/>
            <person name="Van De Peer Y."/>
            <person name="Esteves A.C."/>
            <person name="Alves A."/>
        </authorList>
    </citation>
    <scope>NUCLEOTIDE SEQUENCE</scope>
    <source>
        <strain evidence="9">MUM 19.33</strain>
    </source>
</reference>
<evidence type="ECO:0000259" key="8">
    <source>
        <dbReference type="Pfam" id="PF20684"/>
    </source>
</evidence>
<evidence type="ECO:0000256" key="2">
    <source>
        <dbReference type="ARBA" id="ARBA00022692"/>
    </source>
</evidence>
<keyword evidence="2 7" id="KW-0812">Transmembrane</keyword>
<evidence type="ECO:0000256" key="4">
    <source>
        <dbReference type="ARBA" id="ARBA00023136"/>
    </source>
</evidence>
<feature type="compositionally biased region" description="Basic and acidic residues" evidence="6">
    <location>
        <begin position="310"/>
        <end position="327"/>
    </location>
</feature>
<feature type="region of interest" description="Disordered" evidence="6">
    <location>
        <begin position="279"/>
        <end position="381"/>
    </location>
</feature>
<dbReference type="EMBL" id="JAGIXG020000004">
    <property type="protein sequence ID" value="KAI6784442.1"/>
    <property type="molecule type" value="Genomic_DNA"/>
</dbReference>
<feature type="domain" description="Rhodopsin" evidence="8">
    <location>
        <begin position="27"/>
        <end position="271"/>
    </location>
</feature>
<accession>A0A9Q0BFX0</accession>
<feature type="transmembrane region" description="Helical" evidence="7">
    <location>
        <begin position="246"/>
        <end position="265"/>
    </location>
</feature>
<evidence type="ECO:0000256" key="1">
    <source>
        <dbReference type="ARBA" id="ARBA00004141"/>
    </source>
</evidence>
<evidence type="ECO:0000256" key="6">
    <source>
        <dbReference type="SAM" id="MobiDB-lite"/>
    </source>
</evidence>
<dbReference type="PANTHER" id="PTHR33048:SF96">
    <property type="entry name" value="INTEGRAL MEMBRANE PROTEIN"/>
    <property type="match status" value="1"/>
</dbReference>
<evidence type="ECO:0000256" key="5">
    <source>
        <dbReference type="ARBA" id="ARBA00038359"/>
    </source>
</evidence>
<feature type="transmembrane region" description="Helical" evidence="7">
    <location>
        <begin position="208"/>
        <end position="226"/>
    </location>
</feature>
<reference evidence="9" key="1">
    <citation type="journal article" date="2021" name="J Fungi (Basel)">
        <title>Genomic and Metabolomic Analyses of the Marine Fungus Emericellopsis cladophorae: Insights into Saltwater Adaptability Mechanisms and Its Biosynthetic Potential.</title>
        <authorList>
            <person name="Goncalves M.F.M."/>
            <person name="Hilario S."/>
            <person name="Van de Peer Y."/>
            <person name="Esteves A.C."/>
            <person name="Alves A."/>
        </authorList>
    </citation>
    <scope>NUCLEOTIDE SEQUENCE</scope>
    <source>
        <strain evidence="9">MUM 19.33</strain>
    </source>
</reference>
<keyword evidence="4 7" id="KW-0472">Membrane</keyword>
<sequence>MAIRSRADQIAGVAYTFLVLSTIATLLRIYCRAWVIKAFSLDDWLAVAAQILFIVFTAYELAGVSYGTGRHVVDIEPENLPKAMQMWWTCEPLYVLTNMFIKASIALFLLRICVDRVHKIIIWTVTGITEIYSLFFFLLFILQCRPTSLFWLRVTANPPSGSCLDAKVVSDAFYGYSAISCLTDWTYSILPMFVVWNLQMNRKVKLSVVLILAAGTIASTATIVRFPYLHSLTDIDDFLYSTSDVAIWSTVETGLGITAAGFATLRPLLRRFFGGSSAHDTPGDPSAGPWHRTGSGHPKDAYGRGLSSRKGQEGYELRDNDPQRKDYGVTTVIRHGDQFGDVDMESQKNPGMDDLDSDPHDWSGSDQDLTSMEQKRRVDQPWNITVEKSVVQTRS</sequence>
<dbReference type="AlphaFoldDB" id="A0A9Q0BFX0"/>
<dbReference type="InterPro" id="IPR052337">
    <property type="entry name" value="SAT4-like"/>
</dbReference>
<organism evidence="9 10">
    <name type="scientific">Emericellopsis cladophorae</name>
    <dbReference type="NCBI Taxonomy" id="2686198"/>
    <lineage>
        <taxon>Eukaryota</taxon>
        <taxon>Fungi</taxon>
        <taxon>Dikarya</taxon>
        <taxon>Ascomycota</taxon>
        <taxon>Pezizomycotina</taxon>
        <taxon>Sordariomycetes</taxon>
        <taxon>Hypocreomycetidae</taxon>
        <taxon>Hypocreales</taxon>
        <taxon>Bionectriaceae</taxon>
        <taxon>Emericellopsis</taxon>
    </lineage>
</organism>
<feature type="transmembrane region" description="Helical" evidence="7">
    <location>
        <begin position="174"/>
        <end position="196"/>
    </location>
</feature>
<dbReference type="GeneID" id="75832965"/>
<dbReference type="PANTHER" id="PTHR33048">
    <property type="entry name" value="PTH11-LIKE INTEGRAL MEMBRANE PROTEIN (AFU_ORTHOLOGUE AFUA_5G11245)"/>
    <property type="match status" value="1"/>
</dbReference>
<feature type="transmembrane region" description="Helical" evidence="7">
    <location>
        <begin position="43"/>
        <end position="62"/>
    </location>
</feature>
<dbReference type="GO" id="GO:0016020">
    <property type="term" value="C:membrane"/>
    <property type="evidence" value="ECO:0007669"/>
    <property type="project" value="UniProtKB-SubCell"/>
</dbReference>
<keyword evidence="10" id="KW-1185">Reference proteome</keyword>
<comment type="subcellular location">
    <subcellularLocation>
        <location evidence="1">Membrane</location>
        <topology evidence="1">Multi-pass membrane protein</topology>
    </subcellularLocation>
</comment>
<dbReference type="Pfam" id="PF20684">
    <property type="entry name" value="Fung_rhodopsin"/>
    <property type="match status" value="1"/>
</dbReference>
<dbReference type="OrthoDB" id="3936451at2759"/>
<dbReference type="Proteomes" id="UP001055219">
    <property type="component" value="Unassembled WGS sequence"/>
</dbReference>
<feature type="transmembrane region" description="Helical" evidence="7">
    <location>
        <begin position="93"/>
        <end position="113"/>
    </location>
</feature>
<keyword evidence="3 7" id="KW-1133">Transmembrane helix</keyword>
<feature type="transmembrane region" description="Helical" evidence="7">
    <location>
        <begin position="12"/>
        <end position="31"/>
    </location>
</feature>
<dbReference type="InterPro" id="IPR049326">
    <property type="entry name" value="Rhodopsin_dom_fungi"/>
</dbReference>